<dbReference type="EMBL" id="KI894007">
    <property type="protein sequence ID" value="OCF52978.1"/>
    <property type="molecule type" value="Genomic_DNA"/>
</dbReference>
<dbReference type="RefSeq" id="XP_019014197.1">
    <property type="nucleotide sequence ID" value="XM_019152059.1"/>
</dbReference>
<evidence type="ECO:0008006" key="4">
    <source>
        <dbReference type="Google" id="ProtNLM"/>
    </source>
</evidence>
<dbReference type="EMBL" id="CP144519">
    <property type="protein sequence ID" value="WWC67140.1"/>
    <property type="molecule type" value="Genomic_DNA"/>
</dbReference>
<evidence type="ECO:0000313" key="1">
    <source>
        <dbReference type="EMBL" id="OCF52978.1"/>
    </source>
</evidence>
<dbReference type="Proteomes" id="UP000094020">
    <property type="component" value="Chromosome 1"/>
</dbReference>
<organism evidence="1">
    <name type="scientific">Kwoniella pini CBS 10737</name>
    <dbReference type="NCBI Taxonomy" id="1296096"/>
    <lineage>
        <taxon>Eukaryota</taxon>
        <taxon>Fungi</taxon>
        <taxon>Dikarya</taxon>
        <taxon>Basidiomycota</taxon>
        <taxon>Agaricomycotina</taxon>
        <taxon>Tremellomycetes</taxon>
        <taxon>Tremellales</taxon>
        <taxon>Cryptococcaceae</taxon>
        <taxon>Kwoniella</taxon>
    </lineage>
</organism>
<dbReference type="KEGG" id="kpin:30168648"/>
<dbReference type="GeneID" id="30168648"/>
<name>A0A1B9IBG2_9TREE</name>
<proteinExistence type="predicted"/>
<keyword evidence="3" id="KW-1185">Reference proteome</keyword>
<dbReference type="OrthoDB" id="10511369at2759"/>
<evidence type="ECO:0000313" key="3">
    <source>
        <dbReference type="Proteomes" id="UP000094020"/>
    </source>
</evidence>
<reference evidence="1" key="3">
    <citation type="submission" date="2016-07" db="EMBL/GenBank/DDBJ databases">
        <title>Evolution of pathogenesis and genome organization in the Tremellales.</title>
        <authorList>
            <person name="Cuomo C."/>
            <person name="Litvintseva A."/>
            <person name="Heitman J."/>
            <person name="Chen Y."/>
            <person name="Sun S."/>
            <person name="Springer D."/>
            <person name="Dromer F."/>
            <person name="Young S."/>
            <person name="Zeng Q."/>
            <person name="Chapman S."/>
            <person name="Gujja S."/>
            <person name="Saif S."/>
            <person name="Birren B."/>
        </authorList>
    </citation>
    <scope>NUCLEOTIDE SEQUENCE</scope>
    <source>
        <strain evidence="1">CBS 10737</strain>
    </source>
</reference>
<reference evidence="1" key="1">
    <citation type="submission" date="2013-07" db="EMBL/GenBank/DDBJ databases">
        <title>The Genome Sequence of Cryptococcus pinus CBS10737.</title>
        <authorList>
            <consortium name="The Broad Institute Genome Sequencing Platform"/>
            <person name="Cuomo C."/>
            <person name="Litvintseva A."/>
            <person name="Chen Y."/>
            <person name="Heitman J."/>
            <person name="Sun S."/>
            <person name="Springer D."/>
            <person name="Dromer F."/>
            <person name="Young S.K."/>
            <person name="Zeng Q."/>
            <person name="Gargeya S."/>
            <person name="Fitzgerald M."/>
            <person name="Abouelleil A."/>
            <person name="Alvarado L."/>
            <person name="Berlin A.M."/>
            <person name="Chapman S.B."/>
            <person name="Dewar J."/>
            <person name="Goldberg J."/>
            <person name="Griggs A."/>
            <person name="Gujja S."/>
            <person name="Hansen M."/>
            <person name="Howarth C."/>
            <person name="Imamovic A."/>
            <person name="Larimer J."/>
            <person name="McCowan C."/>
            <person name="Murphy C."/>
            <person name="Pearson M."/>
            <person name="Priest M."/>
            <person name="Roberts A."/>
            <person name="Saif S."/>
            <person name="Shea T."/>
            <person name="Sykes S."/>
            <person name="Wortman J."/>
            <person name="Nusbaum C."/>
            <person name="Birren B."/>
        </authorList>
    </citation>
    <scope>NUCLEOTIDE SEQUENCE [LARGE SCALE GENOMIC DNA]</scope>
    <source>
        <strain evidence="1">CBS 10737</strain>
    </source>
</reference>
<sequence length="160" mass="17623">MTDSQSVLDSNLLEIDYITYRIRLESEPPTTWISGNTLGTKLRGYVFTNPLKIIIDANTIEFPACPQDNRRLTVNLSLLAAPNTQAISFSLCVSVPLLGVEVEQRDGRWIGTSVINGFLSDLIPGMYVLQIEVLDMDGIYGTDLADAIVATYLSDPINIL</sequence>
<protein>
    <recommendedName>
        <fullName evidence="4">Velvet domain-containing protein</fullName>
    </recommendedName>
</protein>
<reference evidence="2" key="4">
    <citation type="submission" date="2024-02" db="EMBL/GenBank/DDBJ databases">
        <title>Comparative genomics of Cryptococcus and Kwoniella reveals pathogenesis evolution and contrasting modes of karyotype evolution via chromosome fusion or intercentromeric recombination.</title>
        <authorList>
            <person name="Coelho M.A."/>
            <person name="David-Palma M."/>
            <person name="Shea T."/>
            <person name="Bowers K."/>
            <person name="McGinley-Smith S."/>
            <person name="Mohammad A.W."/>
            <person name="Gnirke A."/>
            <person name="Yurkov A.M."/>
            <person name="Nowrousian M."/>
            <person name="Sun S."/>
            <person name="Cuomo C.A."/>
            <person name="Heitman J."/>
        </authorList>
    </citation>
    <scope>NUCLEOTIDE SEQUENCE</scope>
    <source>
        <strain evidence="2">CBS 10737</strain>
    </source>
</reference>
<accession>A0A1B9IBG2</accession>
<evidence type="ECO:0000313" key="2">
    <source>
        <dbReference type="EMBL" id="WWC67140.1"/>
    </source>
</evidence>
<reference evidence="2" key="2">
    <citation type="submission" date="2013-07" db="EMBL/GenBank/DDBJ databases">
        <authorList>
            <consortium name="The Broad Institute Genome Sequencing Platform"/>
            <person name="Cuomo C."/>
            <person name="Litvintseva A."/>
            <person name="Chen Y."/>
            <person name="Heitman J."/>
            <person name="Sun S."/>
            <person name="Springer D."/>
            <person name="Dromer F."/>
            <person name="Young S.K."/>
            <person name="Zeng Q."/>
            <person name="Gargeya S."/>
            <person name="Fitzgerald M."/>
            <person name="Abouelleil A."/>
            <person name="Alvarado L."/>
            <person name="Berlin A.M."/>
            <person name="Chapman S.B."/>
            <person name="Dewar J."/>
            <person name="Goldberg J."/>
            <person name="Griggs A."/>
            <person name="Gujja S."/>
            <person name="Hansen M."/>
            <person name="Howarth C."/>
            <person name="Imamovic A."/>
            <person name="Larimer J."/>
            <person name="McCowan C."/>
            <person name="Murphy C."/>
            <person name="Pearson M."/>
            <person name="Priest M."/>
            <person name="Roberts A."/>
            <person name="Saif S."/>
            <person name="Shea T."/>
            <person name="Sykes S."/>
            <person name="Wortman J."/>
            <person name="Nusbaum C."/>
            <person name="Birren B."/>
        </authorList>
    </citation>
    <scope>NUCLEOTIDE SEQUENCE</scope>
    <source>
        <strain evidence="2">CBS 10737</strain>
    </source>
</reference>
<dbReference type="AlphaFoldDB" id="A0A1B9IBG2"/>
<gene>
    <name evidence="1" type="ORF">I206_00279</name>
    <name evidence="2" type="ORF">I206_101047</name>
</gene>